<dbReference type="PaxDb" id="263820-PTO0803"/>
<evidence type="ECO:0000313" key="2">
    <source>
        <dbReference type="EMBL" id="AAT43388.1"/>
    </source>
</evidence>
<keyword evidence="1" id="KW-0472">Membrane</keyword>
<feature type="transmembrane region" description="Helical" evidence="1">
    <location>
        <begin position="124"/>
        <end position="146"/>
    </location>
</feature>
<dbReference type="InParanoid" id="Q6L0W4"/>
<sequence>MKNSLKIYHMKSCIYYIIYSYKHCQYFYIDIQCIFMDIEKYMHELLAGRIISFKKSDDLGDLIKRKFRKSIGLPCGQIADYRGSINGFSIHIKEYYDKYEVHLDKYDPRYNPFMHLIKDVPKPFIISVAAMMDASFSVILSAFMILSGY</sequence>
<proteinExistence type="predicted"/>
<dbReference type="KEGG" id="pto:PTO0803"/>
<dbReference type="eggNOG" id="arCOG03681">
    <property type="taxonomic scope" value="Archaea"/>
</dbReference>
<keyword evidence="1" id="KW-0812">Transmembrane</keyword>
<organism evidence="2 3">
    <name type="scientific">Picrophilus torridus (strain ATCC 700027 / DSM 9790 / JCM 10055 / NBRC 100828 / KAW 2/3)</name>
    <dbReference type="NCBI Taxonomy" id="1122961"/>
    <lineage>
        <taxon>Archaea</taxon>
        <taxon>Methanobacteriati</taxon>
        <taxon>Thermoplasmatota</taxon>
        <taxon>Thermoplasmata</taxon>
        <taxon>Thermoplasmatales</taxon>
        <taxon>Picrophilaceae</taxon>
        <taxon>Picrophilus</taxon>
    </lineage>
</organism>
<dbReference type="EMBL" id="AE017261">
    <property type="protein sequence ID" value="AAT43388.1"/>
    <property type="molecule type" value="Genomic_DNA"/>
</dbReference>
<dbReference type="Proteomes" id="UP000000438">
    <property type="component" value="Chromosome"/>
</dbReference>
<accession>Q6L0W4</accession>
<gene>
    <name evidence="2" type="ordered locus">PTO0803</name>
</gene>
<dbReference type="AlphaFoldDB" id="Q6L0W4"/>
<evidence type="ECO:0000256" key="1">
    <source>
        <dbReference type="SAM" id="Phobius"/>
    </source>
</evidence>
<evidence type="ECO:0000313" key="3">
    <source>
        <dbReference type="Proteomes" id="UP000000438"/>
    </source>
</evidence>
<dbReference type="STRING" id="263820.PTO0803"/>
<name>Q6L0W4_PICTO</name>
<reference evidence="2 3" key="1">
    <citation type="journal article" date="2004" name="Proc. Natl. Acad. Sci. U.S.A.">
        <title>Genome sequence of Picrophilus torridus and its implications for life around pH 0.</title>
        <authorList>
            <person name="Futterer O."/>
            <person name="Angelov A."/>
            <person name="Liesegang H."/>
            <person name="Gottschalk G."/>
            <person name="Schleper C."/>
            <person name="Schepers B."/>
            <person name="Dock C."/>
            <person name="Antranikian G."/>
            <person name="Liebl W."/>
        </authorList>
    </citation>
    <scope>NUCLEOTIDE SEQUENCE [LARGE SCALE GENOMIC DNA]</scope>
    <source>
        <strain evidence="3">ATCC 700027 / DSM 9790 / JCM 10055 / NBRC 100828</strain>
    </source>
</reference>
<keyword evidence="1" id="KW-1133">Transmembrane helix</keyword>
<dbReference type="HOGENOM" id="CLU_1745606_0_0_2"/>
<protein>
    <submittedName>
        <fullName evidence="2">Uncharacterized protein</fullName>
    </submittedName>
</protein>